<feature type="transmembrane region" description="Helical" evidence="7">
    <location>
        <begin position="40"/>
        <end position="63"/>
    </location>
</feature>
<comment type="caution">
    <text evidence="8">The sequence shown here is derived from an EMBL/GenBank/DDBJ whole genome shotgun (WGS) entry which is preliminary data.</text>
</comment>
<comment type="subcellular location">
    <subcellularLocation>
        <location evidence="1">Cell membrane</location>
        <topology evidence="1">Multi-pass membrane protein</topology>
    </subcellularLocation>
</comment>
<feature type="transmembrane region" description="Helical" evidence="7">
    <location>
        <begin position="255"/>
        <end position="280"/>
    </location>
</feature>
<feature type="transmembrane region" description="Helical" evidence="7">
    <location>
        <begin position="156"/>
        <end position="176"/>
    </location>
</feature>
<reference evidence="8 9" key="1">
    <citation type="submission" date="2020-08" db="EMBL/GenBank/DDBJ databases">
        <title>Bridging the membrane lipid divide: bacteria of the FCB group superphylum have the potential to synthesize archaeal ether lipids.</title>
        <authorList>
            <person name="Villanueva L."/>
            <person name="Von Meijenfeldt F.A.B."/>
            <person name="Westbye A.B."/>
            <person name="Yadav S."/>
            <person name="Hopmans E.C."/>
            <person name="Dutilh B.E."/>
            <person name="Sinninghe Damste J.S."/>
        </authorList>
    </citation>
    <scope>NUCLEOTIDE SEQUENCE [LARGE SCALE GENOMIC DNA]</scope>
    <source>
        <strain evidence="8">NIOZ-UU36</strain>
    </source>
</reference>
<proteinExistence type="predicted"/>
<protein>
    <submittedName>
        <fullName evidence="8">Flippase-like domain-containing protein</fullName>
    </submittedName>
</protein>
<name>A0A8J6TIW9_9CHLR</name>
<evidence type="ECO:0000256" key="7">
    <source>
        <dbReference type="SAM" id="Phobius"/>
    </source>
</evidence>
<sequence>MRRKKSALIFLWLLIAALFWWAWRDISLLQVWDALSRLSILSLGILLALNGAILLLFSSRWWLIIRALGYKIPYFPLAKYRLASFGLSYFTPGPQFGGEPLQIYFLHANHQVPTDTGLASVSLDKLLEMLANFTFLSIGIMLMAWQGFLFQEMTEIVVSFSTTMVILLVGYLLALLMGKMPLTWVLGLIPLNKRWQTSLRATRQTILNAESQIGAFCRQQPRILIQSSLLSALIWLSLFGEYALALRFLGLETSLINILTIIVFARLAFLTPLPGGLGALEAGQVIAMQSLGLDPVFGVSMSLFIRVRDTLFGLFGLWIGSAASHKNSLTSNNNSSENKNKPVFGAKSPTKP</sequence>
<dbReference type="GO" id="GO:0005886">
    <property type="term" value="C:plasma membrane"/>
    <property type="evidence" value="ECO:0007669"/>
    <property type="project" value="UniProtKB-SubCell"/>
</dbReference>
<evidence type="ECO:0000256" key="3">
    <source>
        <dbReference type="ARBA" id="ARBA00022692"/>
    </source>
</evidence>
<feature type="transmembrane region" description="Helical" evidence="7">
    <location>
        <begin position="228"/>
        <end position="249"/>
    </location>
</feature>
<dbReference type="PANTHER" id="PTHR39087:SF2">
    <property type="entry name" value="UPF0104 MEMBRANE PROTEIN MJ1595"/>
    <property type="match status" value="1"/>
</dbReference>
<feature type="region of interest" description="Disordered" evidence="6">
    <location>
        <begin position="329"/>
        <end position="352"/>
    </location>
</feature>
<dbReference type="Pfam" id="PF03706">
    <property type="entry name" value="LPG_synthase_TM"/>
    <property type="match status" value="1"/>
</dbReference>
<evidence type="ECO:0000256" key="1">
    <source>
        <dbReference type="ARBA" id="ARBA00004651"/>
    </source>
</evidence>
<keyword evidence="5 7" id="KW-0472">Membrane</keyword>
<gene>
    <name evidence="8" type="ORF">H8E29_08755</name>
</gene>
<dbReference type="InterPro" id="IPR022791">
    <property type="entry name" value="L-PG_synthase/AglD"/>
</dbReference>
<accession>A0A8J6TIW9</accession>
<dbReference type="AlphaFoldDB" id="A0A8J6TIW9"/>
<dbReference type="Proteomes" id="UP000614469">
    <property type="component" value="Unassembled WGS sequence"/>
</dbReference>
<evidence type="ECO:0000313" key="9">
    <source>
        <dbReference type="Proteomes" id="UP000614469"/>
    </source>
</evidence>
<evidence type="ECO:0000313" key="8">
    <source>
        <dbReference type="EMBL" id="MBC8335339.1"/>
    </source>
</evidence>
<evidence type="ECO:0000256" key="4">
    <source>
        <dbReference type="ARBA" id="ARBA00022989"/>
    </source>
</evidence>
<dbReference type="EMBL" id="JACNJN010000104">
    <property type="protein sequence ID" value="MBC8335339.1"/>
    <property type="molecule type" value="Genomic_DNA"/>
</dbReference>
<keyword evidence="4 7" id="KW-1133">Transmembrane helix</keyword>
<keyword evidence="3 7" id="KW-0812">Transmembrane</keyword>
<feature type="transmembrane region" description="Helical" evidence="7">
    <location>
        <begin position="130"/>
        <end position="150"/>
    </location>
</feature>
<dbReference type="PANTHER" id="PTHR39087">
    <property type="entry name" value="UPF0104 MEMBRANE PROTEIN MJ1595"/>
    <property type="match status" value="1"/>
</dbReference>
<organism evidence="8 9">
    <name type="scientific">Candidatus Desulfolinea nitratireducens</name>
    <dbReference type="NCBI Taxonomy" id="2841698"/>
    <lineage>
        <taxon>Bacteria</taxon>
        <taxon>Bacillati</taxon>
        <taxon>Chloroflexota</taxon>
        <taxon>Anaerolineae</taxon>
        <taxon>Anaerolineales</taxon>
        <taxon>Anaerolineales incertae sedis</taxon>
        <taxon>Candidatus Desulfolinea</taxon>
    </lineage>
</organism>
<dbReference type="NCBIfam" id="TIGR00374">
    <property type="entry name" value="flippase-like domain"/>
    <property type="match status" value="1"/>
</dbReference>
<evidence type="ECO:0000256" key="5">
    <source>
        <dbReference type="ARBA" id="ARBA00023136"/>
    </source>
</evidence>
<evidence type="ECO:0000256" key="6">
    <source>
        <dbReference type="SAM" id="MobiDB-lite"/>
    </source>
</evidence>
<evidence type="ECO:0000256" key="2">
    <source>
        <dbReference type="ARBA" id="ARBA00022475"/>
    </source>
</evidence>
<keyword evidence="2" id="KW-1003">Cell membrane</keyword>